<dbReference type="PROSITE" id="PS50011">
    <property type="entry name" value="PROTEIN_KINASE_DOM"/>
    <property type="match status" value="1"/>
</dbReference>
<keyword evidence="1" id="KW-0040">ANK repeat</keyword>
<feature type="transmembrane region" description="Helical" evidence="4">
    <location>
        <begin position="53"/>
        <end position="75"/>
    </location>
</feature>
<feature type="domain" description="Protein kinase" evidence="5">
    <location>
        <begin position="765"/>
        <end position="1046"/>
    </location>
</feature>
<dbReference type="Proteomes" id="UP000001357">
    <property type="component" value="Unassembled WGS sequence"/>
</dbReference>
<feature type="repeat" description="ANK" evidence="1">
    <location>
        <begin position="280"/>
        <end position="312"/>
    </location>
</feature>
<keyword evidence="2" id="KW-0175">Coiled coil</keyword>
<proteinExistence type="predicted"/>
<dbReference type="Pfam" id="PF06396">
    <property type="entry name" value="AGTRAP"/>
    <property type="match status" value="1"/>
</dbReference>
<feature type="repeat" description="ANK" evidence="1">
    <location>
        <begin position="313"/>
        <end position="345"/>
    </location>
</feature>
<dbReference type="STRING" id="81824.A9V9M5"/>
<dbReference type="SUPFAM" id="SSF48403">
    <property type="entry name" value="Ankyrin repeat"/>
    <property type="match status" value="1"/>
</dbReference>
<dbReference type="PROSITE" id="PS50088">
    <property type="entry name" value="ANK_REPEAT"/>
    <property type="match status" value="2"/>
</dbReference>
<dbReference type="InterPro" id="IPR008271">
    <property type="entry name" value="Ser/Thr_kinase_AS"/>
</dbReference>
<evidence type="ECO:0000313" key="7">
    <source>
        <dbReference type="Proteomes" id="UP000001357"/>
    </source>
</evidence>
<dbReference type="Gene3D" id="1.10.510.10">
    <property type="entry name" value="Transferase(Phosphotransferase) domain 1"/>
    <property type="match status" value="1"/>
</dbReference>
<dbReference type="eggNOG" id="KOG4177">
    <property type="taxonomic scope" value="Eukaryota"/>
</dbReference>
<dbReference type="GO" id="GO:0038166">
    <property type="term" value="P:angiotensin-activated signaling pathway"/>
    <property type="evidence" value="ECO:0007669"/>
    <property type="project" value="InterPro"/>
</dbReference>
<organism evidence="6 7">
    <name type="scientific">Monosiga brevicollis</name>
    <name type="common">Choanoflagellate</name>
    <dbReference type="NCBI Taxonomy" id="81824"/>
    <lineage>
        <taxon>Eukaryota</taxon>
        <taxon>Choanoflagellata</taxon>
        <taxon>Craspedida</taxon>
        <taxon>Salpingoecidae</taxon>
        <taxon>Monosiga</taxon>
    </lineage>
</organism>
<evidence type="ECO:0000256" key="4">
    <source>
        <dbReference type="SAM" id="Phobius"/>
    </source>
</evidence>
<dbReference type="InParanoid" id="A9V9M5"/>
<keyword evidence="4" id="KW-1133">Transmembrane helix</keyword>
<dbReference type="SMART" id="SM00248">
    <property type="entry name" value="ANK"/>
    <property type="match status" value="2"/>
</dbReference>
<dbReference type="KEGG" id="mbr:MONBRDRAFT_38704"/>
<dbReference type="InterPro" id="IPR000719">
    <property type="entry name" value="Prot_kinase_dom"/>
</dbReference>
<dbReference type="PROSITE" id="PS00108">
    <property type="entry name" value="PROTEIN_KINASE_ST"/>
    <property type="match status" value="1"/>
</dbReference>
<evidence type="ECO:0000256" key="2">
    <source>
        <dbReference type="SAM" id="Coils"/>
    </source>
</evidence>
<dbReference type="Gene3D" id="1.25.40.20">
    <property type="entry name" value="Ankyrin repeat-containing domain"/>
    <property type="match status" value="1"/>
</dbReference>
<sequence>MAFKINPLGMFLPVVIQLGISLFANVDGNYGYNAIVFALLLVAYYLEPKPEPVLTALVLLSASILIDIITLGVYAHGRATLKHSNSGLKQKYIDTTKFALAMTIINFIIKPFTAYVTYLEFRQRGGDVMTTLRGETAYASVEDHAEPYHGNASAVPGYSVEPQDSTGGYQGSSPAVGDKDSQAYSIPPAAQPRRAKRKDQWEEFVSPSQAQQTVSHSQNELQANHNRQTVTPRDNVAMNERDETQLYNACIQSDAQEALQLLNSWTGQRIRDAAAYRDGDGDTPLHHACHRGLVGVVEMLLKHRVDAEAQNINGSTPLHIACQEGHKDAVQVLLDYGVGTEARHRTTASVVAAVDTWLKPLLPGRNSDHPLPHLKAFINGAINHDPELATTVDDIQKTMDEAPPEFPAIDWPAFENITTQALGALDQALEAPEALNNYLGQLNPDEKTLGSVLQELQDIAGRFELQPILLELQAKLAVCPVPPTTPATVPEAPPKDLKAALDKFAELHDIGPRRRNLLITTNTNLKHLMLGLIDALDAVAGAGTNDTIHRVNTLRQSVECLDVRAPPPAETLPNSWEQLRQAHKRLSLSELNGLKELRNWRAEHNPEHHDWYLAFVLHESQALVQQLQDMIDWQATTLSVLTSCKIYADGISQNSADQVVSIHEEVVELQENIQATTAFLPLASDEMRAGLEDRLQKMKERLVILQQQLSDQTQVDQVAALAGLLYRHFPALLVFLRPEQSALGARLRTVLGPDLPASLILEAMTEVDRALSLSTLGHLNLHYNQNHKVYKARAALPNHPEQDLAVKEYAFACQQKKDRCRTFLRELRAMRKLEHPHIIPVLGALVDVKDGQPSAYLVQPWCTQGDLQQWLGEARQLATSEVIAGLMAQLRTALAFMHSKGLVHRDVKLSNVMLDGDQDQPVVRLGDFDIAKAAAETTMLPCTATSSSGTAGYVPPEVLFGGGRVGARPAQDAFSFGCVLYNTYMYPLTVPPAKISPANPWMCDSTSDLYKETRALLATDPKQRPSLLGAAQNAQRPGGVQVGPAIDVLRNAPELISEVADLLKQLSTDEQGLPNIAVQRVERVQNPVLWERYSAKRREMLHCTTSQEHYDGLLTAKVDELSGCPALLRDTCCQERLLFHGIPHDKLLRDKIVRLGLDYRFAGSSAGHRFGLGVYAADHPGKPEPNGEHMLIITRALLGHAFVNYSPPPGALAPPLLPNAPNNERYDSVIATPPGETHEVVIFDNAQIYPELVVYYNVQTFPLG</sequence>
<feature type="compositionally biased region" description="Polar residues" evidence="3">
    <location>
        <begin position="206"/>
        <end position="230"/>
    </location>
</feature>
<evidence type="ECO:0000259" key="5">
    <source>
        <dbReference type="PROSITE" id="PS50011"/>
    </source>
</evidence>
<dbReference type="Pfam" id="PF00069">
    <property type="entry name" value="Pkinase"/>
    <property type="match status" value="1"/>
</dbReference>
<dbReference type="InterPro" id="IPR002110">
    <property type="entry name" value="Ankyrin_rpt"/>
</dbReference>
<evidence type="ECO:0000256" key="1">
    <source>
        <dbReference type="PROSITE-ProRule" id="PRU00023"/>
    </source>
</evidence>
<dbReference type="InterPro" id="IPR009436">
    <property type="entry name" value="AGTRAP"/>
</dbReference>
<keyword evidence="4" id="KW-0472">Membrane</keyword>
<dbReference type="InterPro" id="IPR011009">
    <property type="entry name" value="Kinase-like_dom_sf"/>
</dbReference>
<dbReference type="SMART" id="SM00805">
    <property type="entry name" value="AGTRAP"/>
    <property type="match status" value="1"/>
</dbReference>
<dbReference type="PANTHER" id="PTHR24144:SF5">
    <property type="entry name" value="BTB DOMAIN-CONTAINING PROTEIN"/>
    <property type="match status" value="1"/>
</dbReference>
<keyword evidence="7" id="KW-1185">Reference proteome</keyword>
<keyword evidence="4" id="KW-0812">Transmembrane</keyword>
<evidence type="ECO:0000256" key="3">
    <source>
        <dbReference type="SAM" id="MobiDB-lite"/>
    </source>
</evidence>
<dbReference type="Pfam" id="PF12796">
    <property type="entry name" value="Ank_2"/>
    <property type="match status" value="1"/>
</dbReference>
<dbReference type="EMBL" id="CH991571">
    <property type="protein sequence ID" value="EDQ85695.1"/>
    <property type="molecule type" value="Genomic_DNA"/>
</dbReference>
<dbReference type="Gene3D" id="3.90.228.10">
    <property type="match status" value="1"/>
</dbReference>
<protein>
    <recommendedName>
        <fullName evidence="5">Protein kinase domain-containing protein</fullName>
    </recommendedName>
</protein>
<gene>
    <name evidence="6" type="ORF">MONBRDRAFT_38704</name>
</gene>
<dbReference type="RefSeq" id="XP_001749410.1">
    <property type="nucleotide sequence ID" value="XM_001749358.1"/>
</dbReference>
<evidence type="ECO:0000313" key="6">
    <source>
        <dbReference type="EMBL" id="EDQ85695.1"/>
    </source>
</evidence>
<feature type="compositionally biased region" description="Polar residues" evidence="3">
    <location>
        <begin position="162"/>
        <end position="173"/>
    </location>
</feature>
<name>A9V9M5_MONBE</name>
<dbReference type="InterPro" id="IPR036770">
    <property type="entry name" value="Ankyrin_rpt-contain_sf"/>
</dbReference>
<dbReference type="GeneID" id="5894723"/>
<dbReference type="PANTHER" id="PTHR24144">
    <property type="entry name" value="ANKYRIN REPEAT DOMAIN-CONTAINING PROTEIN 49"/>
    <property type="match status" value="1"/>
</dbReference>
<dbReference type="eggNOG" id="KOG0575">
    <property type="taxonomic scope" value="Eukaryota"/>
</dbReference>
<dbReference type="SMART" id="SM00220">
    <property type="entry name" value="S_TKc"/>
    <property type="match status" value="1"/>
</dbReference>
<feature type="coiled-coil region" evidence="2">
    <location>
        <begin position="688"/>
        <end position="715"/>
    </location>
</feature>
<dbReference type="SUPFAM" id="SSF56399">
    <property type="entry name" value="ADP-ribosylation"/>
    <property type="match status" value="1"/>
</dbReference>
<feature type="transmembrane region" description="Helical" evidence="4">
    <location>
        <begin position="30"/>
        <end position="46"/>
    </location>
</feature>
<dbReference type="SUPFAM" id="SSF56112">
    <property type="entry name" value="Protein kinase-like (PK-like)"/>
    <property type="match status" value="1"/>
</dbReference>
<dbReference type="GO" id="GO:0005524">
    <property type="term" value="F:ATP binding"/>
    <property type="evidence" value="ECO:0007669"/>
    <property type="project" value="InterPro"/>
</dbReference>
<dbReference type="GO" id="GO:0004672">
    <property type="term" value="F:protein kinase activity"/>
    <property type="evidence" value="ECO:0007669"/>
    <property type="project" value="InterPro"/>
</dbReference>
<reference evidence="6 7" key="1">
    <citation type="journal article" date="2008" name="Nature">
        <title>The genome of the choanoflagellate Monosiga brevicollis and the origin of metazoans.</title>
        <authorList>
            <consortium name="JGI Sequencing"/>
            <person name="King N."/>
            <person name="Westbrook M.J."/>
            <person name="Young S.L."/>
            <person name="Kuo A."/>
            <person name="Abedin M."/>
            <person name="Chapman J."/>
            <person name="Fairclough S."/>
            <person name="Hellsten U."/>
            <person name="Isogai Y."/>
            <person name="Letunic I."/>
            <person name="Marr M."/>
            <person name="Pincus D."/>
            <person name="Putnam N."/>
            <person name="Rokas A."/>
            <person name="Wright K.J."/>
            <person name="Zuzow R."/>
            <person name="Dirks W."/>
            <person name="Good M."/>
            <person name="Goodstein D."/>
            <person name="Lemons D."/>
            <person name="Li W."/>
            <person name="Lyons J.B."/>
            <person name="Morris A."/>
            <person name="Nichols S."/>
            <person name="Richter D.J."/>
            <person name="Salamov A."/>
            <person name="Bork P."/>
            <person name="Lim W.A."/>
            <person name="Manning G."/>
            <person name="Miller W.T."/>
            <person name="McGinnis W."/>
            <person name="Shapiro H."/>
            <person name="Tjian R."/>
            <person name="Grigoriev I.V."/>
            <person name="Rokhsar D."/>
        </authorList>
    </citation>
    <scope>NUCLEOTIDE SEQUENCE [LARGE SCALE GENOMIC DNA]</scope>
    <source>
        <strain evidence="7">MX1 / ATCC 50154</strain>
    </source>
</reference>
<feature type="region of interest" description="Disordered" evidence="3">
    <location>
        <begin position="143"/>
        <end position="230"/>
    </location>
</feature>
<dbReference type="PROSITE" id="PS50297">
    <property type="entry name" value="ANK_REP_REGION"/>
    <property type="match status" value="2"/>
</dbReference>
<dbReference type="CDD" id="cd14014">
    <property type="entry name" value="STKc_PknB_like"/>
    <property type="match status" value="1"/>
</dbReference>
<dbReference type="AlphaFoldDB" id="A9V9M5"/>
<accession>A9V9M5</accession>
<dbReference type="eggNOG" id="KOG0504">
    <property type="taxonomic scope" value="Eukaryota"/>
</dbReference>